<evidence type="ECO:0000313" key="1">
    <source>
        <dbReference type="EMBL" id="CAF0744740.1"/>
    </source>
</evidence>
<dbReference type="EMBL" id="CAJOBA010000318">
    <property type="protein sequence ID" value="CAF3522636.1"/>
    <property type="molecule type" value="Genomic_DNA"/>
</dbReference>
<accession>A0A8S2GIM2</accession>
<evidence type="ECO:0000313" key="3">
    <source>
        <dbReference type="Proteomes" id="UP000682733"/>
    </source>
</evidence>
<evidence type="ECO:0000313" key="2">
    <source>
        <dbReference type="EMBL" id="CAF3522636.1"/>
    </source>
</evidence>
<reference evidence="2" key="1">
    <citation type="submission" date="2021-02" db="EMBL/GenBank/DDBJ databases">
        <authorList>
            <person name="Nowell W R."/>
        </authorList>
    </citation>
    <scope>NUCLEOTIDE SEQUENCE</scope>
</reference>
<dbReference type="AlphaFoldDB" id="A0A8S2GIM2"/>
<dbReference type="Proteomes" id="UP000677228">
    <property type="component" value="Unassembled WGS sequence"/>
</dbReference>
<organism evidence="2 3">
    <name type="scientific">Didymodactylos carnosus</name>
    <dbReference type="NCBI Taxonomy" id="1234261"/>
    <lineage>
        <taxon>Eukaryota</taxon>
        <taxon>Metazoa</taxon>
        <taxon>Spiralia</taxon>
        <taxon>Gnathifera</taxon>
        <taxon>Rotifera</taxon>
        <taxon>Eurotatoria</taxon>
        <taxon>Bdelloidea</taxon>
        <taxon>Philodinida</taxon>
        <taxon>Philodinidae</taxon>
        <taxon>Didymodactylos</taxon>
    </lineage>
</organism>
<dbReference type="EMBL" id="CAJNOK010000318">
    <property type="protein sequence ID" value="CAF0744740.1"/>
    <property type="molecule type" value="Genomic_DNA"/>
</dbReference>
<dbReference type="Proteomes" id="UP000682733">
    <property type="component" value="Unassembled WGS sequence"/>
</dbReference>
<proteinExistence type="predicted"/>
<protein>
    <submittedName>
        <fullName evidence="2">Uncharacterized protein</fullName>
    </submittedName>
</protein>
<name>A0A8S2GIM2_9BILA</name>
<comment type="caution">
    <text evidence="2">The sequence shown here is derived from an EMBL/GenBank/DDBJ whole genome shotgun (WGS) entry which is preliminary data.</text>
</comment>
<gene>
    <name evidence="1" type="ORF">OVA965_LOCUS1654</name>
    <name evidence="2" type="ORF">TMI583_LOCUS1654</name>
</gene>
<sequence>MIDEDVHVKSLIQNMMEKMITDARSSTGKSTILACLGSTYTSHEMVPLDKTTLQDVIKVDKERIRLEAETKRLAAHVDDGTFRSCDI</sequence>